<dbReference type="InterPro" id="IPR019734">
    <property type="entry name" value="TPR_rpt"/>
</dbReference>
<dbReference type="CDD" id="cd14014">
    <property type="entry name" value="STKc_PknB_like"/>
    <property type="match status" value="1"/>
</dbReference>
<dbReference type="SUPFAM" id="SSF56112">
    <property type="entry name" value="Protein kinase-like (PK-like)"/>
    <property type="match status" value="1"/>
</dbReference>
<feature type="transmembrane region" description="Helical" evidence="5">
    <location>
        <begin position="294"/>
        <end position="315"/>
    </location>
</feature>
<keyword evidence="1" id="KW-0808">Transferase</keyword>
<evidence type="ECO:0000313" key="8">
    <source>
        <dbReference type="Proteomes" id="UP001595886"/>
    </source>
</evidence>
<feature type="domain" description="Protein kinase" evidence="6">
    <location>
        <begin position="37"/>
        <end position="368"/>
    </location>
</feature>
<dbReference type="InterPro" id="IPR011009">
    <property type="entry name" value="Kinase-like_dom_sf"/>
</dbReference>
<dbReference type="RefSeq" id="WP_380022909.1">
    <property type="nucleotide sequence ID" value="NZ_JBHSHD010000019.1"/>
</dbReference>
<dbReference type="InterPro" id="IPR000719">
    <property type="entry name" value="Prot_kinase_dom"/>
</dbReference>
<dbReference type="EMBL" id="JBHSHD010000019">
    <property type="protein sequence ID" value="MFC4822558.1"/>
    <property type="molecule type" value="Genomic_DNA"/>
</dbReference>
<sequence>MNTLTFEPGGALRSRLVASMLADDPALLQPGSRVGPFRVLRRLGHGGLGVVYLAERADGAFEQEVALKVIAPQAEPATAEALLVRERKLLARLIHPNIARLLDGGSSESGLLWFAMERVEGERIDHYCRRAELDARQRVALFEVVCSAVVHAHARLVVHRDIKPSNILVDVTGAPKLLDFGIAAALDEAIDTPARTAATPAYASPEQVRGEPAGVLQDVYQLGRLLETVLGTTRPDADLAAICRRAVADQPEARYPTVESLRADVRAYLARRPVSARAGGVAYRVGRLIRRRRAAVVGITAAAALVCAMVVAFLWRLEHARVRAEREATTARHVSGFLASLFEQADPAANHGRKPDADELLSMGAERIGIELQSEPEVMGELLTTLGVVYLKLDDNHHAAPLLERAVAVAEETGAPALQFARRCWLLAMAIGQTEGQRADVLLARASALVEKDAARAGSESAGLYNRILHAQATRDGARGDTDGKLRRLRKAVDHARSALPVGDPATTVDILTLGQELLDTSHHQDAMPLLSEALALAKEHQGIRHPYTLKAQAIMASALDHDGQHAAAIELMDEALTATGDLYGEQSSPYAVLLIQKGSIAIHREAYDAAVPALLRALEINEALPPENDVSSVDALEMLGDVAMTRGDLTSAETWYRRMLARNDGGRHAQVADTGQRTLKLAMTLAKSGRCEEAATVLQSRRSHTALPSCDELSRK</sequence>
<keyword evidence="5" id="KW-1133">Transmembrane helix</keyword>
<dbReference type="PROSITE" id="PS50011">
    <property type="entry name" value="PROTEIN_KINASE_DOM"/>
    <property type="match status" value="1"/>
</dbReference>
<keyword evidence="5" id="KW-0812">Transmembrane</keyword>
<evidence type="ECO:0000259" key="6">
    <source>
        <dbReference type="PROSITE" id="PS50011"/>
    </source>
</evidence>
<dbReference type="Pfam" id="PF00069">
    <property type="entry name" value="Pkinase"/>
    <property type="match status" value="1"/>
</dbReference>
<dbReference type="Gene3D" id="1.10.510.10">
    <property type="entry name" value="Transferase(Phosphotransferase) domain 1"/>
    <property type="match status" value="1"/>
</dbReference>
<evidence type="ECO:0000256" key="5">
    <source>
        <dbReference type="SAM" id="Phobius"/>
    </source>
</evidence>
<dbReference type="Gene3D" id="1.25.40.10">
    <property type="entry name" value="Tetratricopeptide repeat domain"/>
    <property type="match status" value="1"/>
</dbReference>
<gene>
    <name evidence="7" type="ORF">ACFO6Q_19730</name>
</gene>
<keyword evidence="2" id="KW-0547">Nucleotide-binding</keyword>
<evidence type="ECO:0000256" key="4">
    <source>
        <dbReference type="ARBA" id="ARBA00022840"/>
    </source>
</evidence>
<keyword evidence="4" id="KW-0067">ATP-binding</keyword>
<evidence type="ECO:0000256" key="2">
    <source>
        <dbReference type="ARBA" id="ARBA00022741"/>
    </source>
</evidence>
<comment type="caution">
    <text evidence="7">The sequence shown here is derived from an EMBL/GenBank/DDBJ whole genome shotgun (WGS) entry which is preliminary data.</text>
</comment>
<name>A0ABV9QYW7_9GAMM</name>
<dbReference type="PROSITE" id="PS00108">
    <property type="entry name" value="PROTEIN_KINASE_ST"/>
    <property type="match status" value="1"/>
</dbReference>
<reference evidence="8" key="1">
    <citation type="journal article" date="2019" name="Int. J. Syst. Evol. Microbiol.">
        <title>The Global Catalogue of Microorganisms (GCM) 10K type strain sequencing project: providing services to taxonomists for standard genome sequencing and annotation.</title>
        <authorList>
            <consortium name="The Broad Institute Genomics Platform"/>
            <consortium name="The Broad Institute Genome Sequencing Center for Infectious Disease"/>
            <person name="Wu L."/>
            <person name="Ma J."/>
        </authorList>
    </citation>
    <scope>NUCLEOTIDE SEQUENCE [LARGE SCALE GENOMIC DNA]</scope>
    <source>
        <strain evidence="8">CCUG 30340</strain>
    </source>
</reference>
<dbReference type="SMART" id="SM00220">
    <property type="entry name" value="S_TKc"/>
    <property type="match status" value="1"/>
</dbReference>
<dbReference type="Gene3D" id="3.30.200.20">
    <property type="entry name" value="Phosphorylase Kinase, domain 1"/>
    <property type="match status" value="1"/>
</dbReference>
<dbReference type="InterPro" id="IPR008271">
    <property type="entry name" value="Ser/Thr_kinase_AS"/>
</dbReference>
<dbReference type="SMART" id="SM00028">
    <property type="entry name" value="TPR"/>
    <property type="match status" value="5"/>
</dbReference>
<keyword evidence="3 7" id="KW-0418">Kinase</keyword>
<accession>A0ABV9QYW7</accession>
<dbReference type="SUPFAM" id="SSF48452">
    <property type="entry name" value="TPR-like"/>
    <property type="match status" value="2"/>
</dbReference>
<protein>
    <submittedName>
        <fullName evidence="7">Protein kinase</fullName>
    </submittedName>
</protein>
<dbReference type="PANTHER" id="PTHR43289">
    <property type="entry name" value="MITOGEN-ACTIVATED PROTEIN KINASE KINASE KINASE 20-RELATED"/>
    <property type="match status" value="1"/>
</dbReference>
<keyword evidence="8" id="KW-1185">Reference proteome</keyword>
<evidence type="ECO:0000313" key="7">
    <source>
        <dbReference type="EMBL" id="MFC4822558.1"/>
    </source>
</evidence>
<dbReference type="InterPro" id="IPR011990">
    <property type="entry name" value="TPR-like_helical_dom_sf"/>
</dbReference>
<keyword evidence="5" id="KW-0472">Membrane</keyword>
<organism evidence="7 8">
    <name type="scientific">Dokdonella ginsengisoli</name>
    <dbReference type="NCBI Taxonomy" id="363846"/>
    <lineage>
        <taxon>Bacteria</taxon>
        <taxon>Pseudomonadati</taxon>
        <taxon>Pseudomonadota</taxon>
        <taxon>Gammaproteobacteria</taxon>
        <taxon>Lysobacterales</taxon>
        <taxon>Rhodanobacteraceae</taxon>
        <taxon>Dokdonella</taxon>
    </lineage>
</organism>
<dbReference type="PANTHER" id="PTHR43289:SF34">
    <property type="entry name" value="SERINE_THREONINE-PROTEIN KINASE YBDM-RELATED"/>
    <property type="match status" value="1"/>
</dbReference>
<evidence type="ECO:0000256" key="3">
    <source>
        <dbReference type="ARBA" id="ARBA00022777"/>
    </source>
</evidence>
<proteinExistence type="predicted"/>
<dbReference type="Proteomes" id="UP001595886">
    <property type="component" value="Unassembled WGS sequence"/>
</dbReference>
<evidence type="ECO:0000256" key="1">
    <source>
        <dbReference type="ARBA" id="ARBA00022679"/>
    </source>
</evidence>
<dbReference type="GO" id="GO:0016301">
    <property type="term" value="F:kinase activity"/>
    <property type="evidence" value="ECO:0007669"/>
    <property type="project" value="UniProtKB-KW"/>
</dbReference>